<dbReference type="SUPFAM" id="SSF54593">
    <property type="entry name" value="Glyoxalase/Bleomycin resistance protein/Dihydroxybiphenyl dioxygenase"/>
    <property type="match status" value="1"/>
</dbReference>
<dbReference type="PROSITE" id="PS51819">
    <property type="entry name" value="VOC"/>
    <property type="match status" value="1"/>
</dbReference>
<dbReference type="InterPro" id="IPR004360">
    <property type="entry name" value="Glyas_Fos-R_dOase_dom"/>
</dbReference>
<evidence type="ECO:0000313" key="2">
    <source>
        <dbReference type="EMBL" id="GGR18415.1"/>
    </source>
</evidence>
<keyword evidence="3" id="KW-1185">Reference proteome</keyword>
<reference evidence="2" key="1">
    <citation type="journal article" date="2014" name="Int. J. Syst. Evol. Microbiol.">
        <title>Complete genome sequence of Corynebacterium casei LMG S-19264T (=DSM 44701T), isolated from a smear-ripened cheese.</title>
        <authorList>
            <consortium name="US DOE Joint Genome Institute (JGI-PGF)"/>
            <person name="Walter F."/>
            <person name="Albersmeier A."/>
            <person name="Kalinowski J."/>
            <person name="Ruckert C."/>
        </authorList>
    </citation>
    <scope>NUCLEOTIDE SEQUENCE</scope>
    <source>
        <strain evidence="2">JCM 3346</strain>
    </source>
</reference>
<proteinExistence type="predicted"/>
<dbReference type="InterPro" id="IPR037523">
    <property type="entry name" value="VOC_core"/>
</dbReference>
<dbReference type="Pfam" id="PF00903">
    <property type="entry name" value="Glyoxalase"/>
    <property type="match status" value="1"/>
</dbReference>
<dbReference type="CDD" id="cd07247">
    <property type="entry name" value="SgaA_N_like"/>
    <property type="match status" value="1"/>
</dbReference>
<dbReference type="InterPro" id="IPR029068">
    <property type="entry name" value="Glyas_Bleomycin-R_OHBP_Dase"/>
</dbReference>
<dbReference type="Gene3D" id="3.10.180.10">
    <property type="entry name" value="2,3-Dihydroxybiphenyl 1,2-Dioxygenase, domain 1"/>
    <property type="match status" value="1"/>
</dbReference>
<reference evidence="2" key="2">
    <citation type="submission" date="2020-09" db="EMBL/GenBank/DDBJ databases">
        <authorList>
            <person name="Sun Q."/>
            <person name="Ohkuma M."/>
        </authorList>
    </citation>
    <scope>NUCLEOTIDE SEQUENCE</scope>
    <source>
        <strain evidence="2">JCM 3346</strain>
    </source>
</reference>
<dbReference type="Proteomes" id="UP000610303">
    <property type="component" value="Unassembled WGS sequence"/>
</dbReference>
<evidence type="ECO:0000313" key="3">
    <source>
        <dbReference type="Proteomes" id="UP000610303"/>
    </source>
</evidence>
<name>A0A918CDQ9_AGRME</name>
<evidence type="ECO:0000259" key="1">
    <source>
        <dbReference type="PROSITE" id="PS51819"/>
    </source>
</evidence>
<dbReference type="InterPro" id="IPR052164">
    <property type="entry name" value="Anthracycline_SecMetBiosynth"/>
</dbReference>
<protein>
    <submittedName>
        <fullName evidence="2">Bleomycin resistance protein</fullName>
    </submittedName>
</protein>
<sequence length="140" mass="14962">MRGVGRDVGGRRETRVMTSHTHGIPRTIDYIEISVTDLPAAQAFYGAAFGWEFTPYGPQYAGIRTAAERGGEEAGGLMQVDEVTTGGPLVLLYSDDLDGTAEAITAAGGRVTQGPYEFPGGRRLHFADPSGNELGVWSER</sequence>
<dbReference type="PANTHER" id="PTHR33993">
    <property type="entry name" value="GLYOXALASE-RELATED"/>
    <property type="match status" value="1"/>
</dbReference>
<accession>A0A918CDQ9</accession>
<feature type="domain" description="VOC" evidence="1">
    <location>
        <begin position="27"/>
        <end position="139"/>
    </location>
</feature>
<gene>
    <name evidence="2" type="ORF">GCM10010196_09390</name>
</gene>
<comment type="caution">
    <text evidence="2">The sequence shown here is derived from an EMBL/GenBank/DDBJ whole genome shotgun (WGS) entry which is preliminary data.</text>
</comment>
<organism evidence="2 3">
    <name type="scientific">Agromyces mediolanus</name>
    <name type="common">Corynebacterium mediolanum</name>
    <dbReference type="NCBI Taxonomy" id="41986"/>
    <lineage>
        <taxon>Bacteria</taxon>
        <taxon>Bacillati</taxon>
        <taxon>Actinomycetota</taxon>
        <taxon>Actinomycetes</taxon>
        <taxon>Micrococcales</taxon>
        <taxon>Microbacteriaceae</taxon>
        <taxon>Agromyces</taxon>
    </lineage>
</organism>
<dbReference type="EMBL" id="BMRJ01000001">
    <property type="protein sequence ID" value="GGR18415.1"/>
    <property type="molecule type" value="Genomic_DNA"/>
</dbReference>
<dbReference type="PANTHER" id="PTHR33993:SF1">
    <property type="entry name" value="GLYOXALASE FAMILY PROTEIN"/>
    <property type="match status" value="1"/>
</dbReference>
<dbReference type="AlphaFoldDB" id="A0A918CDQ9"/>